<dbReference type="PROSITE" id="PS51911">
    <property type="entry name" value="C2_AIDA"/>
    <property type="match status" value="1"/>
</dbReference>
<dbReference type="PANTHER" id="PTHR28654">
    <property type="entry name" value="AXIN INTERACTOR, DORSALIZATION-ASSOCIATED PROTEIN"/>
    <property type="match status" value="1"/>
</dbReference>
<accession>A0A2P6MQR9</accession>
<protein>
    <submittedName>
        <fullName evidence="5">Axin interactor, dorsalization-associated protein-like</fullName>
    </submittedName>
</protein>
<evidence type="ECO:0000313" key="5">
    <source>
        <dbReference type="EMBL" id="PRP74053.1"/>
    </source>
</evidence>
<feature type="region of interest" description="Disordered" evidence="3">
    <location>
        <begin position="71"/>
        <end position="101"/>
    </location>
</feature>
<dbReference type="Pfam" id="PF08910">
    <property type="entry name" value="Aida_N"/>
    <property type="match status" value="1"/>
</dbReference>
<dbReference type="Pfam" id="PF14186">
    <property type="entry name" value="Aida_C2"/>
    <property type="match status" value="1"/>
</dbReference>
<dbReference type="InParanoid" id="A0A2P6MQR9"/>
<dbReference type="AlphaFoldDB" id="A0A2P6MQR9"/>
<dbReference type="Gene3D" id="1.20.120.360">
    <property type="entry name" value="Axin interactor, dorsalization-associated protein, N-terminal domain"/>
    <property type="match status" value="1"/>
</dbReference>
<dbReference type="GO" id="GO:0035091">
    <property type="term" value="F:phosphatidylinositol binding"/>
    <property type="evidence" value="ECO:0007669"/>
    <property type="project" value="TreeGrafter"/>
</dbReference>
<organism evidence="5 6">
    <name type="scientific">Planoprotostelium fungivorum</name>
    <dbReference type="NCBI Taxonomy" id="1890364"/>
    <lineage>
        <taxon>Eukaryota</taxon>
        <taxon>Amoebozoa</taxon>
        <taxon>Evosea</taxon>
        <taxon>Variosea</taxon>
        <taxon>Cavosteliida</taxon>
        <taxon>Cavosteliaceae</taxon>
        <taxon>Planoprotostelium</taxon>
    </lineage>
</organism>
<dbReference type="InterPro" id="IPR035892">
    <property type="entry name" value="C2_domain_sf"/>
</dbReference>
<dbReference type="Proteomes" id="UP000241769">
    <property type="component" value="Unassembled WGS sequence"/>
</dbReference>
<dbReference type="InterPro" id="IPR036818">
    <property type="entry name" value="AIDA_N_sf"/>
</dbReference>
<evidence type="ECO:0000259" key="4">
    <source>
        <dbReference type="PROSITE" id="PS51911"/>
    </source>
</evidence>
<evidence type="ECO:0000256" key="3">
    <source>
        <dbReference type="SAM" id="MobiDB-lite"/>
    </source>
</evidence>
<gene>
    <name evidence="5" type="ORF">PROFUN_08677</name>
</gene>
<evidence type="ECO:0000256" key="2">
    <source>
        <dbReference type="ARBA" id="ARBA00022473"/>
    </source>
</evidence>
<keyword evidence="6" id="KW-1185">Reference proteome</keyword>
<dbReference type="GO" id="GO:0016020">
    <property type="term" value="C:membrane"/>
    <property type="evidence" value="ECO:0007669"/>
    <property type="project" value="TreeGrafter"/>
</dbReference>
<dbReference type="Gene3D" id="2.60.40.150">
    <property type="entry name" value="C2 domain"/>
    <property type="match status" value="1"/>
</dbReference>
<evidence type="ECO:0000313" key="6">
    <source>
        <dbReference type="Proteomes" id="UP000241769"/>
    </source>
</evidence>
<feature type="region of interest" description="Disordered" evidence="3">
    <location>
        <begin position="164"/>
        <end position="184"/>
    </location>
</feature>
<dbReference type="EMBL" id="MDYQ01000502">
    <property type="protein sequence ID" value="PRP74053.1"/>
    <property type="molecule type" value="Genomic_DNA"/>
</dbReference>
<dbReference type="InterPro" id="IPR023421">
    <property type="entry name" value="AIDA_N"/>
</dbReference>
<feature type="domain" description="C2 Aida-type" evidence="4">
    <location>
        <begin position="181"/>
        <end position="328"/>
    </location>
</feature>
<name>A0A2P6MQR9_9EUKA</name>
<comment type="caution">
    <text evidence="5">The sequence shown here is derived from an EMBL/GenBank/DDBJ whole genome shotgun (WGS) entry which is preliminary data.</text>
</comment>
<dbReference type="OrthoDB" id="428576at2759"/>
<dbReference type="InterPro" id="IPR025939">
    <property type="entry name" value="Aida_C"/>
</dbReference>
<evidence type="ECO:0000256" key="1">
    <source>
        <dbReference type="ARBA" id="ARBA00007205"/>
    </source>
</evidence>
<comment type="similarity">
    <text evidence="1">Belongs to the AIDA family.</text>
</comment>
<feature type="compositionally biased region" description="Polar residues" evidence="3">
    <location>
        <begin position="72"/>
        <end position="90"/>
    </location>
</feature>
<proteinExistence type="inferred from homology"/>
<dbReference type="PANTHER" id="PTHR28654:SF1">
    <property type="entry name" value="AXIN INTERACTOR, DORSALIZATION-ASSOCIATED PROTEIN"/>
    <property type="match status" value="1"/>
</dbReference>
<reference evidence="5 6" key="1">
    <citation type="journal article" date="2018" name="Genome Biol. Evol.">
        <title>Multiple Roots of Fruiting Body Formation in Amoebozoa.</title>
        <authorList>
            <person name="Hillmann F."/>
            <person name="Forbes G."/>
            <person name="Novohradska S."/>
            <person name="Ferling I."/>
            <person name="Riege K."/>
            <person name="Groth M."/>
            <person name="Westermann M."/>
            <person name="Marz M."/>
            <person name="Spaller T."/>
            <person name="Winckler T."/>
            <person name="Schaap P."/>
            <person name="Glockner G."/>
        </authorList>
    </citation>
    <scope>NUCLEOTIDE SEQUENCE [LARGE SCALE GENOMIC DNA]</scope>
    <source>
        <strain evidence="5 6">Jena</strain>
    </source>
</reference>
<sequence>MDNQVRSSWAKSLTAAVEHEKWGQMLEAKEAYEKLLVGFTRAEAGADRYSADDKTLVARSKATVSGRLKALTGSTTNSPMMTNSRPSTPIMNRKDSLSDSGKLRLSSSIGTFKMEGPVKIEDVKFLVEVIEKSYTNDRTSTPMTDANRKKAASAPTETVIDTRLSEEPDDVEAPANGTLLPPPPDPIEGQTYLTLNIEKVGLKNATQFLDPFLTISLRDVDGELLEPEQNTPISNKKQGNYVDFAVSVHLQTALKDIGEGSAVFVEFKHYKPATKKNSTRAWAFMEKTEMGEGQITLEIYEKPSDYKKKKLRLLSVKPLFVHLTVTKQVYSEE</sequence>
<keyword evidence="2" id="KW-0217">Developmental protein</keyword>